<dbReference type="GO" id="GO:1990904">
    <property type="term" value="C:ribonucleoprotein complex"/>
    <property type="evidence" value="ECO:0007669"/>
    <property type="project" value="UniProtKB-KW"/>
</dbReference>
<dbReference type="InterPro" id="IPR001787">
    <property type="entry name" value="Ribosomal_bL21"/>
</dbReference>
<dbReference type="GO" id="GO:0003735">
    <property type="term" value="F:structural constituent of ribosome"/>
    <property type="evidence" value="ECO:0007669"/>
    <property type="project" value="InterPro"/>
</dbReference>
<dbReference type="PANTHER" id="PTHR21349:SF0">
    <property type="entry name" value="LARGE RIBOSOMAL SUBUNIT PROTEIN BL21M"/>
    <property type="match status" value="1"/>
</dbReference>
<comment type="similarity">
    <text evidence="1 6 7">Belongs to the bacterial ribosomal protein bL21 family.</text>
</comment>
<keyword evidence="4 6" id="KW-0689">Ribosomal protein</keyword>
<dbReference type="InterPro" id="IPR028909">
    <property type="entry name" value="bL21-like"/>
</dbReference>
<reference evidence="8 9" key="1">
    <citation type="submission" date="2015-11" db="EMBL/GenBank/DDBJ databases">
        <title>Evidence for parallel genomic evolution in an endosymbiosis of termite gut flagellates.</title>
        <authorList>
            <person name="Zheng H."/>
        </authorList>
    </citation>
    <scope>NUCLEOTIDE SEQUENCE [LARGE SCALE GENOMIC DNA]</scope>
    <source>
        <strain evidence="8 9">CET450</strain>
    </source>
</reference>
<name>A0A1E5IHJ7_ENDTX</name>
<dbReference type="GO" id="GO:0019843">
    <property type="term" value="F:rRNA binding"/>
    <property type="evidence" value="ECO:0007669"/>
    <property type="project" value="UniProtKB-UniRule"/>
</dbReference>
<proteinExistence type="inferred from homology"/>
<evidence type="ECO:0000256" key="6">
    <source>
        <dbReference type="HAMAP-Rule" id="MF_01363"/>
    </source>
</evidence>
<accession>A0A1E5IHJ7</accession>
<dbReference type="PANTHER" id="PTHR21349">
    <property type="entry name" value="50S RIBOSOMAL PROTEIN L21"/>
    <property type="match status" value="1"/>
</dbReference>
<protein>
    <recommendedName>
        <fullName evidence="6">Large ribosomal subunit protein bL21</fullName>
    </recommendedName>
</protein>
<dbReference type="GO" id="GO:0005840">
    <property type="term" value="C:ribosome"/>
    <property type="evidence" value="ECO:0007669"/>
    <property type="project" value="UniProtKB-KW"/>
</dbReference>
<keyword evidence="2 6" id="KW-0699">rRNA-binding</keyword>
<keyword evidence="5 6" id="KW-0687">Ribonucleoprotein</keyword>
<evidence type="ECO:0000256" key="4">
    <source>
        <dbReference type="ARBA" id="ARBA00022980"/>
    </source>
</evidence>
<comment type="function">
    <text evidence="6 7">This protein binds to 23S rRNA in the presence of protein L20.</text>
</comment>
<sequence>MYAIIKTGGKQYKVEKGDSLVVEKLKGVEAGQEVILREVLLLADGEKLTVGKPVIESASVVAKVVSQKRDPKVLVFKRKPKKGYKKLQGHRQYVTELEITEINIYT</sequence>
<evidence type="ECO:0000256" key="1">
    <source>
        <dbReference type="ARBA" id="ARBA00008563"/>
    </source>
</evidence>
<dbReference type="Pfam" id="PF00829">
    <property type="entry name" value="Ribosomal_L21p"/>
    <property type="match status" value="1"/>
</dbReference>
<dbReference type="InterPro" id="IPR018258">
    <property type="entry name" value="Ribosomal_bL21_CS"/>
</dbReference>
<evidence type="ECO:0000313" key="8">
    <source>
        <dbReference type="EMBL" id="OEG69468.1"/>
    </source>
</evidence>
<dbReference type="SUPFAM" id="SSF141091">
    <property type="entry name" value="L21p-like"/>
    <property type="match status" value="1"/>
</dbReference>
<keyword evidence="9" id="KW-1185">Reference proteome</keyword>
<dbReference type="EMBL" id="LNVX01000699">
    <property type="protein sequence ID" value="OEG69468.1"/>
    <property type="molecule type" value="Genomic_DNA"/>
</dbReference>
<dbReference type="HAMAP" id="MF_01363">
    <property type="entry name" value="Ribosomal_bL21"/>
    <property type="match status" value="1"/>
</dbReference>
<comment type="caution">
    <text evidence="8">The sequence shown here is derived from an EMBL/GenBank/DDBJ whole genome shotgun (WGS) entry which is preliminary data.</text>
</comment>
<evidence type="ECO:0000313" key="9">
    <source>
        <dbReference type="Proteomes" id="UP000095237"/>
    </source>
</evidence>
<keyword evidence="3 6" id="KW-0694">RNA-binding</keyword>
<evidence type="ECO:0000256" key="2">
    <source>
        <dbReference type="ARBA" id="ARBA00022730"/>
    </source>
</evidence>
<dbReference type="GO" id="GO:0006412">
    <property type="term" value="P:translation"/>
    <property type="evidence" value="ECO:0007669"/>
    <property type="project" value="UniProtKB-UniRule"/>
</dbReference>
<comment type="subunit">
    <text evidence="6">Part of the 50S ribosomal subunit. Contacts protein L20.</text>
</comment>
<evidence type="ECO:0000256" key="5">
    <source>
        <dbReference type="ARBA" id="ARBA00023274"/>
    </source>
</evidence>
<dbReference type="Proteomes" id="UP000095237">
    <property type="component" value="Unassembled WGS sequence"/>
</dbReference>
<gene>
    <name evidence="6" type="primary">rplU</name>
    <name evidence="8" type="ORF">ATZ36_09380</name>
</gene>
<dbReference type="GO" id="GO:0005737">
    <property type="term" value="C:cytoplasm"/>
    <property type="evidence" value="ECO:0007669"/>
    <property type="project" value="UniProtKB-ARBA"/>
</dbReference>
<dbReference type="NCBIfam" id="TIGR00061">
    <property type="entry name" value="L21"/>
    <property type="match status" value="1"/>
</dbReference>
<dbReference type="PROSITE" id="PS01169">
    <property type="entry name" value="RIBOSOMAL_L21"/>
    <property type="match status" value="1"/>
</dbReference>
<organism evidence="8 9">
    <name type="scientific">Endomicrobium trichonymphae</name>
    <dbReference type="NCBI Taxonomy" id="1408204"/>
    <lineage>
        <taxon>Bacteria</taxon>
        <taxon>Pseudomonadati</taxon>
        <taxon>Elusimicrobiota</taxon>
        <taxon>Endomicrobiia</taxon>
        <taxon>Endomicrobiales</taxon>
        <taxon>Endomicrobiaceae</taxon>
        <taxon>Candidatus Endomicrobiellum</taxon>
    </lineage>
</organism>
<evidence type="ECO:0000256" key="3">
    <source>
        <dbReference type="ARBA" id="ARBA00022884"/>
    </source>
</evidence>
<dbReference type="AlphaFoldDB" id="A0A1E5IHJ7"/>
<dbReference type="InterPro" id="IPR036164">
    <property type="entry name" value="bL21-like_sf"/>
</dbReference>
<evidence type="ECO:0000256" key="7">
    <source>
        <dbReference type="RuleBase" id="RU000562"/>
    </source>
</evidence>